<evidence type="ECO:0000256" key="7">
    <source>
        <dbReference type="ARBA" id="ARBA00023242"/>
    </source>
</evidence>
<evidence type="ECO:0000256" key="2">
    <source>
        <dbReference type="ARBA" id="ARBA00004629"/>
    </source>
</evidence>
<dbReference type="GO" id="GO:0007059">
    <property type="term" value="P:chromosome segregation"/>
    <property type="evidence" value="ECO:0007669"/>
    <property type="project" value="TreeGrafter"/>
</dbReference>
<dbReference type="Proteomes" id="UP001321473">
    <property type="component" value="Unassembled WGS sequence"/>
</dbReference>
<evidence type="ECO:0000313" key="12">
    <source>
        <dbReference type="Proteomes" id="UP001321473"/>
    </source>
</evidence>
<feature type="coiled-coil region" evidence="10">
    <location>
        <begin position="120"/>
        <end position="154"/>
    </location>
</feature>
<keyword evidence="8" id="KW-0131">Cell cycle</keyword>
<dbReference type="Pfam" id="PF03980">
    <property type="entry name" value="Nnf1"/>
    <property type="match status" value="1"/>
</dbReference>
<accession>A0AAQ4EQN6</accession>
<evidence type="ECO:0000256" key="8">
    <source>
        <dbReference type="ARBA" id="ARBA00023306"/>
    </source>
</evidence>
<keyword evidence="10" id="KW-0175">Coiled coil</keyword>
<keyword evidence="6" id="KW-0995">Kinetochore</keyword>
<evidence type="ECO:0000256" key="4">
    <source>
        <dbReference type="ARBA" id="ARBA00022618"/>
    </source>
</evidence>
<keyword evidence="7" id="KW-0539">Nucleus</keyword>
<dbReference type="GO" id="GO:0051301">
    <property type="term" value="P:cell division"/>
    <property type="evidence" value="ECO:0007669"/>
    <property type="project" value="UniProtKB-KW"/>
</dbReference>
<evidence type="ECO:0000256" key="5">
    <source>
        <dbReference type="ARBA" id="ARBA00022776"/>
    </source>
</evidence>
<comment type="subcellular location">
    <subcellularLocation>
        <location evidence="2">Chromosome</location>
        <location evidence="2">Centromere</location>
        <location evidence="2">Kinetochore</location>
    </subcellularLocation>
    <subcellularLocation>
        <location evidence="1">Nucleus</location>
    </subcellularLocation>
</comment>
<organism evidence="11 12">
    <name type="scientific">Amblyomma americanum</name>
    <name type="common">Lone star tick</name>
    <dbReference type="NCBI Taxonomy" id="6943"/>
    <lineage>
        <taxon>Eukaryota</taxon>
        <taxon>Metazoa</taxon>
        <taxon>Ecdysozoa</taxon>
        <taxon>Arthropoda</taxon>
        <taxon>Chelicerata</taxon>
        <taxon>Arachnida</taxon>
        <taxon>Acari</taxon>
        <taxon>Parasitiformes</taxon>
        <taxon>Ixodida</taxon>
        <taxon>Ixodoidea</taxon>
        <taxon>Ixodidae</taxon>
        <taxon>Amblyomminae</taxon>
        <taxon>Amblyomma</taxon>
    </lineage>
</organism>
<dbReference type="AlphaFoldDB" id="A0AAQ4EQN6"/>
<evidence type="ECO:0000256" key="9">
    <source>
        <dbReference type="ARBA" id="ARBA00023328"/>
    </source>
</evidence>
<evidence type="ECO:0000256" key="1">
    <source>
        <dbReference type="ARBA" id="ARBA00004123"/>
    </source>
</evidence>
<gene>
    <name evidence="11" type="ORF">V5799_029801</name>
</gene>
<dbReference type="GO" id="GO:0000444">
    <property type="term" value="C:MIS12/MIND type complex"/>
    <property type="evidence" value="ECO:0007669"/>
    <property type="project" value="InterPro"/>
</dbReference>
<evidence type="ECO:0000256" key="10">
    <source>
        <dbReference type="SAM" id="Coils"/>
    </source>
</evidence>
<dbReference type="InterPro" id="IPR007128">
    <property type="entry name" value="PMF1/Nnf1"/>
</dbReference>
<protein>
    <submittedName>
        <fullName evidence="11">Uncharacterized protein</fullName>
    </submittedName>
</protein>
<reference evidence="11 12" key="1">
    <citation type="journal article" date="2023" name="Arcadia Sci">
        <title>De novo assembly of a long-read Amblyomma americanum tick genome.</title>
        <authorList>
            <person name="Chou S."/>
            <person name="Poskanzer K.E."/>
            <person name="Rollins M."/>
            <person name="Thuy-Boun P.S."/>
        </authorList>
    </citation>
    <scope>NUCLEOTIDE SEQUENCE [LARGE SCALE GENOMIC DNA]</scope>
    <source>
        <strain evidence="11">F_SG_1</strain>
        <tissue evidence="11">Salivary glands</tissue>
    </source>
</reference>
<dbReference type="PANTHER" id="PTHR15459:SF3">
    <property type="entry name" value="POLYAMINE-MODULATED FACTOR 1"/>
    <property type="match status" value="1"/>
</dbReference>
<keyword evidence="5" id="KW-0498">Mitosis</keyword>
<proteinExistence type="predicted"/>
<evidence type="ECO:0000256" key="6">
    <source>
        <dbReference type="ARBA" id="ARBA00022838"/>
    </source>
</evidence>
<evidence type="ECO:0000313" key="11">
    <source>
        <dbReference type="EMBL" id="KAK8776853.1"/>
    </source>
</evidence>
<sequence>MDAKYCALTKRCLETTDKSAEAHCATFRQLCMKTLPCEKYGIERDVLEKRVGSLSDQLLSHIKTECRFTVDKLKLDKKLRHLEKLIEEQEKYKGTQAWRPSGIPDHDVEDHLRGVYENSLRCLTAKLKECEGKNKALQAQISKGEKELESISIDIELTTSKIEKVHLAQRKAAACAEITEGWNSMA</sequence>
<comment type="caution">
    <text evidence="11">The sequence shown here is derived from an EMBL/GenBank/DDBJ whole genome shotgun (WGS) entry which is preliminary data.</text>
</comment>
<dbReference type="GO" id="GO:0005634">
    <property type="term" value="C:nucleus"/>
    <property type="evidence" value="ECO:0007669"/>
    <property type="project" value="UniProtKB-SubCell"/>
</dbReference>
<keyword evidence="9" id="KW-0137">Centromere</keyword>
<name>A0AAQ4EQN6_AMBAM</name>
<keyword evidence="12" id="KW-1185">Reference proteome</keyword>
<dbReference type="EMBL" id="JARKHS020012493">
    <property type="protein sequence ID" value="KAK8776853.1"/>
    <property type="molecule type" value="Genomic_DNA"/>
</dbReference>
<keyword evidence="4" id="KW-0132">Cell division</keyword>
<dbReference type="PANTHER" id="PTHR15459">
    <property type="entry name" value="POLYAMINE-MODULATED FACTOR 1"/>
    <property type="match status" value="1"/>
</dbReference>
<keyword evidence="3" id="KW-0158">Chromosome</keyword>
<evidence type="ECO:0000256" key="3">
    <source>
        <dbReference type="ARBA" id="ARBA00022454"/>
    </source>
</evidence>